<proteinExistence type="predicted"/>
<organism evidence="2 3">
    <name type="scientific">Pacificitalea manganoxidans</name>
    <dbReference type="NCBI Taxonomy" id="1411902"/>
    <lineage>
        <taxon>Bacteria</taxon>
        <taxon>Pseudomonadati</taxon>
        <taxon>Pseudomonadota</taxon>
        <taxon>Alphaproteobacteria</taxon>
        <taxon>Rhodobacterales</taxon>
        <taxon>Paracoccaceae</taxon>
        <taxon>Pacificitalea</taxon>
    </lineage>
</organism>
<sequence>MWRVLLSVVMILAPPAARACDVALLLAVDVSSSIDAAEYRLQIDGMADAFADPEIAARLVEGQIAVAVLQWSGPEAQALSLPWQRMTDPAAVRALAQRTRLLPRAFTLSGTAPGDAIHAALGHLRVGPACARQVIDISGDGTANAGLAPAPARRAAERAGVTINGIAIEHMGLSLTNYYRWRLTTADGFVVTARGHRDYPRAIRAKILREISKILG</sequence>
<dbReference type="Pfam" id="PF06707">
    <property type="entry name" value="DUF1194"/>
    <property type="match status" value="1"/>
</dbReference>
<accession>A0A291LYK4</accession>
<gene>
    <name evidence="2" type="ORF">CBW24_06645</name>
</gene>
<name>A0A291LYK4_9RHOB</name>
<evidence type="ECO:0000256" key="1">
    <source>
        <dbReference type="SAM" id="SignalP"/>
    </source>
</evidence>
<dbReference type="OrthoDB" id="9792179at2"/>
<dbReference type="SUPFAM" id="SSF53300">
    <property type="entry name" value="vWA-like"/>
    <property type="match status" value="1"/>
</dbReference>
<evidence type="ECO:0000313" key="3">
    <source>
        <dbReference type="Proteomes" id="UP000219050"/>
    </source>
</evidence>
<dbReference type="AlphaFoldDB" id="A0A291LYK4"/>
<feature type="chain" id="PRO_5012968272" description="Ca-activated chloride channel family protein" evidence="1">
    <location>
        <begin position="20"/>
        <end position="216"/>
    </location>
</feature>
<evidence type="ECO:0008006" key="4">
    <source>
        <dbReference type="Google" id="ProtNLM"/>
    </source>
</evidence>
<feature type="signal peptide" evidence="1">
    <location>
        <begin position="1"/>
        <end position="19"/>
    </location>
</feature>
<dbReference type="Gene3D" id="3.40.50.410">
    <property type="entry name" value="von Willebrand factor, type A domain"/>
    <property type="match status" value="1"/>
</dbReference>
<dbReference type="InterPro" id="IPR010607">
    <property type="entry name" value="DUF1194"/>
</dbReference>
<dbReference type="InterPro" id="IPR036465">
    <property type="entry name" value="vWFA_dom_sf"/>
</dbReference>
<evidence type="ECO:0000313" key="2">
    <source>
        <dbReference type="EMBL" id="ATI41707.1"/>
    </source>
</evidence>
<dbReference type="KEGG" id="cmag:CBW24_06645"/>
<dbReference type="EMBL" id="CP021404">
    <property type="protein sequence ID" value="ATI41707.1"/>
    <property type="molecule type" value="Genomic_DNA"/>
</dbReference>
<dbReference type="Proteomes" id="UP000219050">
    <property type="component" value="Chromosome"/>
</dbReference>
<dbReference type="RefSeq" id="WP_097373070.1">
    <property type="nucleotide sequence ID" value="NZ_CP021404.1"/>
</dbReference>
<reference evidence="2 3" key="1">
    <citation type="submission" date="2017-05" db="EMBL/GenBank/DDBJ databases">
        <title>Comparative genomic and metabolic analysis of manganese-oxidizing mechanisms in Celeribater manganoxidans DY25T: its adaption to the environment of polymetallic nodule.</title>
        <authorList>
            <person name="Wang X."/>
        </authorList>
    </citation>
    <scope>NUCLEOTIDE SEQUENCE [LARGE SCALE GENOMIC DNA]</scope>
    <source>
        <strain evidence="2 3">DY25</strain>
    </source>
</reference>
<protein>
    <recommendedName>
        <fullName evidence="4">Ca-activated chloride channel family protein</fullName>
    </recommendedName>
</protein>
<keyword evidence="1" id="KW-0732">Signal</keyword>
<keyword evidence="3" id="KW-1185">Reference proteome</keyword>